<gene>
    <name evidence="3" type="ORF">INQ42_11150</name>
</gene>
<dbReference type="RefSeq" id="WP_194034330.1">
    <property type="nucleotide sequence ID" value="NZ_CP063657.1"/>
</dbReference>
<feature type="region of interest" description="Disordered" evidence="1">
    <location>
        <begin position="24"/>
        <end position="54"/>
    </location>
</feature>
<keyword evidence="2" id="KW-0732">Signal</keyword>
<evidence type="ECO:0000313" key="3">
    <source>
        <dbReference type="EMBL" id="QOW21772.1"/>
    </source>
</evidence>
<feature type="compositionally biased region" description="Basic and acidic residues" evidence="1">
    <location>
        <begin position="39"/>
        <end position="49"/>
    </location>
</feature>
<name>A0A7S6UK39_9GAMM</name>
<dbReference type="Proteomes" id="UP000593932">
    <property type="component" value="Chromosome"/>
</dbReference>
<feature type="chain" id="PRO_5045666091" description="DUF2946 domain-containing protein" evidence="2">
    <location>
        <begin position="18"/>
        <end position="102"/>
    </location>
</feature>
<dbReference type="EMBL" id="CP063657">
    <property type="protein sequence ID" value="QOW21772.1"/>
    <property type="molecule type" value="Genomic_DNA"/>
</dbReference>
<organism evidence="3 4">
    <name type="scientific">Novilysobacter avium</name>
    <dbReference type="NCBI Taxonomy" id="2781023"/>
    <lineage>
        <taxon>Bacteria</taxon>
        <taxon>Pseudomonadati</taxon>
        <taxon>Pseudomonadota</taxon>
        <taxon>Gammaproteobacteria</taxon>
        <taxon>Lysobacterales</taxon>
        <taxon>Lysobacteraceae</taxon>
        <taxon>Novilysobacter</taxon>
    </lineage>
</organism>
<evidence type="ECO:0000313" key="4">
    <source>
        <dbReference type="Proteomes" id="UP000593932"/>
    </source>
</evidence>
<accession>A0A7S6UK39</accession>
<protein>
    <recommendedName>
        <fullName evidence="5">DUF2946 domain-containing protein</fullName>
    </recommendedName>
</protein>
<evidence type="ECO:0000256" key="1">
    <source>
        <dbReference type="SAM" id="MobiDB-lite"/>
    </source>
</evidence>
<feature type="signal peptide" evidence="2">
    <location>
        <begin position="1"/>
        <end position="17"/>
    </location>
</feature>
<keyword evidence="4" id="KW-1185">Reference proteome</keyword>
<proteinExistence type="predicted"/>
<evidence type="ECO:0008006" key="5">
    <source>
        <dbReference type="Google" id="ProtNLM"/>
    </source>
</evidence>
<evidence type="ECO:0000256" key="2">
    <source>
        <dbReference type="SAM" id="SignalP"/>
    </source>
</evidence>
<sequence>MLLIAAMLIVPVLDAFACALEPASGHSTEMVTDEAEDSPGERDDSEKPHGVCAHNHCHHTMGSVPLNEAVGLRIYQGGAHLAFQDDAHRSIVSDRPIEPPRI</sequence>
<reference evidence="3 4" key="1">
    <citation type="submission" date="2020-10" db="EMBL/GenBank/DDBJ databases">
        <title>complete genome sequencing of Lysobacter sp. H23M41.</title>
        <authorList>
            <person name="Bae J.-W."/>
            <person name="Lee S.-Y."/>
        </authorList>
    </citation>
    <scope>NUCLEOTIDE SEQUENCE [LARGE SCALE GENOMIC DNA]</scope>
    <source>
        <strain evidence="3 4">H23M41</strain>
    </source>
</reference>